<keyword evidence="1" id="KW-1133">Transmembrane helix</keyword>
<accession>A0A8T4GFW1</accession>
<sequence length="66" mass="7025">MRTTDLDPIDRRPIAVVLVCVAAFGGAVVVLAIGPWIPLGELLFGGLTYGVFGIPIGGLLLRFVWM</sequence>
<feature type="transmembrane region" description="Helical" evidence="1">
    <location>
        <begin position="12"/>
        <end position="37"/>
    </location>
</feature>
<keyword evidence="1" id="KW-0472">Membrane</keyword>
<dbReference type="RefSeq" id="WP_209483631.1">
    <property type="nucleotide sequence ID" value="NZ_JAGGKQ010000004.1"/>
</dbReference>
<feature type="transmembrane region" description="Helical" evidence="1">
    <location>
        <begin position="43"/>
        <end position="65"/>
    </location>
</feature>
<organism evidence="2 3">
    <name type="scientific">Halorubrum alkaliphilum</name>
    <dbReference type="NCBI Taxonomy" id="261290"/>
    <lineage>
        <taxon>Archaea</taxon>
        <taxon>Methanobacteriati</taxon>
        <taxon>Methanobacteriota</taxon>
        <taxon>Stenosarchaea group</taxon>
        <taxon>Halobacteria</taxon>
        <taxon>Halobacteriales</taxon>
        <taxon>Haloferacaceae</taxon>
        <taxon>Halorubrum</taxon>
    </lineage>
</organism>
<keyword evidence="3" id="KW-1185">Reference proteome</keyword>
<reference evidence="2" key="1">
    <citation type="submission" date="2021-03" db="EMBL/GenBank/DDBJ databases">
        <title>Genomic Encyclopedia of Type Strains, Phase IV (KMG-IV): sequencing the most valuable type-strain genomes for metagenomic binning, comparative biology and taxonomic classification.</title>
        <authorList>
            <person name="Goeker M."/>
        </authorList>
    </citation>
    <scope>NUCLEOTIDE SEQUENCE</scope>
    <source>
        <strain evidence="2">DSM 23564</strain>
    </source>
</reference>
<evidence type="ECO:0000313" key="2">
    <source>
        <dbReference type="EMBL" id="MBP1921945.1"/>
    </source>
</evidence>
<comment type="caution">
    <text evidence="2">The sequence shown here is derived from an EMBL/GenBank/DDBJ whole genome shotgun (WGS) entry which is preliminary data.</text>
</comment>
<dbReference type="EMBL" id="JAGGKQ010000004">
    <property type="protein sequence ID" value="MBP1921945.1"/>
    <property type="molecule type" value="Genomic_DNA"/>
</dbReference>
<protein>
    <submittedName>
        <fullName evidence="2">Uncharacterized protein</fullName>
    </submittedName>
</protein>
<evidence type="ECO:0000256" key="1">
    <source>
        <dbReference type="SAM" id="Phobius"/>
    </source>
</evidence>
<name>A0A8T4GFW1_9EURY</name>
<dbReference type="Proteomes" id="UP000823588">
    <property type="component" value="Unassembled WGS sequence"/>
</dbReference>
<gene>
    <name evidence="2" type="ORF">J2751_000942</name>
</gene>
<evidence type="ECO:0000313" key="3">
    <source>
        <dbReference type="Proteomes" id="UP000823588"/>
    </source>
</evidence>
<dbReference type="AlphaFoldDB" id="A0A8T4GFW1"/>
<proteinExistence type="predicted"/>
<keyword evidence="1" id="KW-0812">Transmembrane</keyword>